<evidence type="ECO:0000313" key="10">
    <source>
        <dbReference type="Proteomes" id="UP000432015"/>
    </source>
</evidence>
<reference evidence="9 10" key="1">
    <citation type="submission" date="2019-11" db="EMBL/GenBank/DDBJ databases">
        <authorList>
            <person name="Cao P."/>
        </authorList>
    </citation>
    <scope>NUCLEOTIDE SEQUENCE [LARGE SCALE GENOMIC DNA]</scope>
    <source>
        <strain evidence="9 10">NEAU-AAG5</strain>
    </source>
</reference>
<feature type="active site" evidence="5">
    <location>
        <position position="47"/>
    </location>
</feature>
<dbReference type="AlphaFoldDB" id="A0A7K1LC34"/>
<evidence type="ECO:0000256" key="1">
    <source>
        <dbReference type="ARBA" id="ARBA00005614"/>
    </source>
</evidence>
<comment type="caution">
    <text evidence="9">The sequence shown here is derived from an EMBL/GenBank/DDBJ whole genome shotgun (WGS) entry which is preliminary data.</text>
</comment>
<comment type="similarity">
    <text evidence="1 6">Belongs to the acylphosphatase family.</text>
</comment>
<dbReference type="InterPro" id="IPR017968">
    <property type="entry name" value="Acylphosphatase_CS"/>
</dbReference>
<name>A0A7K1LC34_9ACTN</name>
<evidence type="ECO:0000256" key="7">
    <source>
        <dbReference type="SAM" id="MobiDB-lite"/>
    </source>
</evidence>
<dbReference type="Proteomes" id="UP000432015">
    <property type="component" value="Unassembled WGS sequence"/>
</dbReference>
<dbReference type="Pfam" id="PF00708">
    <property type="entry name" value="Acylphosphatase"/>
    <property type="match status" value="1"/>
</dbReference>
<evidence type="ECO:0000256" key="2">
    <source>
        <dbReference type="ARBA" id="ARBA00012150"/>
    </source>
</evidence>
<gene>
    <name evidence="9" type="ORF">GNZ18_36155</name>
</gene>
<evidence type="ECO:0000313" key="9">
    <source>
        <dbReference type="EMBL" id="MUN41984.1"/>
    </source>
</evidence>
<keyword evidence="10" id="KW-1185">Reference proteome</keyword>
<dbReference type="EMBL" id="WOFH01000017">
    <property type="protein sequence ID" value="MUN41984.1"/>
    <property type="molecule type" value="Genomic_DNA"/>
</dbReference>
<dbReference type="Gene3D" id="3.30.70.100">
    <property type="match status" value="1"/>
</dbReference>
<evidence type="ECO:0000256" key="3">
    <source>
        <dbReference type="ARBA" id="ARBA00015991"/>
    </source>
</evidence>
<dbReference type="GO" id="GO:0003998">
    <property type="term" value="F:acylphosphatase activity"/>
    <property type="evidence" value="ECO:0007669"/>
    <property type="project" value="UniProtKB-EC"/>
</dbReference>
<comment type="catalytic activity">
    <reaction evidence="4 5">
        <text>an acyl phosphate + H2O = a carboxylate + phosphate + H(+)</text>
        <dbReference type="Rhea" id="RHEA:14965"/>
        <dbReference type="ChEBI" id="CHEBI:15377"/>
        <dbReference type="ChEBI" id="CHEBI:15378"/>
        <dbReference type="ChEBI" id="CHEBI:29067"/>
        <dbReference type="ChEBI" id="CHEBI:43474"/>
        <dbReference type="ChEBI" id="CHEBI:59918"/>
        <dbReference type="EC" id="3.6.1.7"/>
    </reaction>
</comment>
<dbReference type="InterPro" id="IPR036046">
    <property type="entry name" value="Acylphosphatase-like_dom_sf"/>
</dbReference>
<dbReference type="InterPro" id="IPR001792">
    <property type="entry name" value="Acylphosphatase-like_dom"/>
</dbReference>
<proteinExistence type="inferred from homology"/>
<keyword evidence="5 9" id="KW-0378">Hydrolase</keyword>
<dbReference type="InterPro" id="IPR020456">
    <property type="entry name" value="Acylphosphatase"/>
</dbReference>
<evidence type="ECO:0000256" key="4">
    <source>
        <dbReference type="ARBA" id="ARBA00047645"/>
    </source>
</evidence>
<dbReference type="PANTHER" id="PTHR47268">
    <property type="entry name" value="ACYLPHOSPHATASE"/>
    <property type="match status" value="1"/>
</dbReference>
<evidence type="ECO:0000256" key="5">
    <source>
        <dbReference type="PROSITE-ProRule" id="PRU00520"/>
    </source>
</evidence>
<sequence length="120" mass="13145">MDERHDETETEVVRLTAWVRGRVQGVGFRWWVRARALELGLEGSATNLRDGRVEVVAEGPRPACRRLLDLLSADMSAEAAAGTPPAPVVSRDRPLRPGRVSGVTERWSAARGGVAGFQER</sequence>
<evidence type="ECO:0000259" key="8">
    <source>
        <dbReference type="PROSITE" id="PS51160"/>
    </source>
</evidence>
<feature type="region of interest" description="Disordered" evidence="7">
    <location>
        <begin position="78"/>
        <end position="102"/>
    </location>
</feature>
<evidence type="ECO:0000256" key="6">
    <source>
        <dbReference type="RuleBase" id="RU004168"/>
    </source>
</evidence>
<organism evidence="9 10">
    <name type="scientific">Actinomadura litoris</name>
    <dbReference type="NCBI Taxonomy" id="2678616"/>
    <lineage>
        <taxon>Bacteria</taxon>
        <taxon>Bacillati</taxon>
        <taxon>Actinomycetota</taxon>
        <taxon>Actinomycetes</taxon>
        <taxon>Streptosporangiales</taxon>
        <taxon>Thermomonosporaceae</taxon>
        <taxon>Actinomadura</taxon>
    </lineage>
</organism>
<feature type="active site" evidence="5">
    <location>
        <position position="29"/>
    </location>
</feature>
<dbReference type="PROSITE" id="PS00150">
    <property type="entry name" value="ACYLPHOSPHATASE_1"/>
    <property type="match status" value="1"/>
</dbReference>
<dbReference type="PANTHER" id="PTHR47268:SF4">
    <property type="entry name" value="ACYLPHOSPHATASE"/>
    <property type="match status" value="1"/>
</dbReference>
<dbReference type="SUPFAM" id="SSF54975">
    <property type="entry name" value="Acylphosphatase/BLUF domain-like"/>
    <property type="match status" value="1"/>
</dbReference>
<dbReference type="NCBIfam" id="NF010997">
    <property type="entry name" value="PRK14422.1"/>
    <property type="match status" value="1"/>
</dbReference>
<dbReference type="PROSITE" id="PS51160">
    <property type="entry name" value="ACYLPHOSPHATASE_3"/>
    <property type="match status" value="1"/>
</dbReference>
<feature type="domain" description="Acylphosphatase-like" evidence="8">
    <location>
        <begin position="14"/>
        <end position="120"/>
    </location>
</feature>
<accession>A0A7K1LC34</accession>
<dbReference type="EC" id="3.6.1.7" evidence="2 5"/>
<dbReference type="RefSeq" id="WP_156221256.1">
    <property type="nucleotide sequence ID" value="NZ_WOFH01000017.1"/>
</dbReference>
<protein>
    <recommendedName>
        <fullName evidence="3 5">acylphosphatase</fullName>
        <ecNumber evidence="2 5">3.6.1.7</ecNumber>
    </recommendedName>
</protein>